<protein>
    <submittedName>
        <fullName evidence="2">Nuclear transport factor 2 family protein</fullName>
    </submittedName>
</protein>
<reference evidence="2 3" key="1">
    <citation type="submission" date="2019-12" db="EMBL/GenBank/DDBJ databases">
        <title>Genomic-based taxomic classification of the family Erythrobacteraceae.</title>
        <authorList>
            <person name="Xu L."/>
        </authorList>
    </citation>
    <scope>NUCLEOTIDE SEQUENCE [LARGE SCALE GENOMIC DNA]</scope>
    <source>
        <strain evidence="2 3">KCTC 52763</strain>
    </source>
</reference>
<dbReference type="RefSeq" id="WP_160603435.1">
    <property type="nucleotide sequence ID" value="NZ_WTYX01000001.1"/>
</dbReference>
<dbReference type="InterPro" id="IPR037401">
    <property type="entry name" value="SnoaL-like"/>
</dbReference>
<evidence type="ECO:0000313" key="3">
    <source>
        <dbReference type="Proteomes" id="UP000442714"/>
    </source>
</evidence>
<sequence length="190" mass="21514">MSDTKIDEILETVRYLKDRQDILDCIMREVRGRDRHDEDLTRSCYWEDGFDEHGPSIMQGPEYPARANAGHAAFFSMTTHNITSHTCEIDGATANCETYVVGTLLSKDGGTCTFAPGRYIDRLEKREGEWRILHRRCTVDMSLEGSAEWVHGPAVKGFLRPTWDKDDISYKRPIAVGSDGPRWGDGDPSE</sequence>
<feature type="domain" description="SnoaL-like" evidence="1">
    <location>
        <begin position="15"/>
        <end position="136"/>
    </location>
</feature>
<dbReference type="AlphaFoldDB" id="A0A844ZRI9"/>
<dbReference type="Proteomes" id="UP000442714">
    <property type="component" value="Unassembled WGS sequence"/>
</dbReference>
<comment type="caution">
    <text evidence="2">The sequence shown here is derived from an EMBL/GenBank/DDBJ whole genome shotgun (WGS) entry which is preliminary data.</text>
</comment>
<dbReference type="Gene3D" id="3.10.450.50">
    <property type="match status" value="1"/>
</dbReference>
<accession>A0A844ZRI9</accession>
<proteinExistence type="predicted"/>
<evidence type="ECO:0000313" key="2">
    <source>
        <dbReference type="EMBL" id="MXO89932.1"/>
    </source>
</evidence>
<name>A0A844ZRI9_9SPHN</name>
<dbReference type="InterPro" id="IPR032710">
    <property type="entry name" value="NTF2-like_dom_sf"/>
</dbReference>
<dbReference type="Pfam" id="PF13577">
    <property type="entry name" value="SnoaL_4"/>
    <property type="match status" value="1"/>
</dbReference>
<dbReference type="EMBL" id="WTYX01000001">
    <property type="protein sequence ID" value="MXO89932.1"/>
    <property type="molecule type" value="Genomic_DNA"/>
</dbReference>
<dbReference type="OrthoDB" id="7425929at2"/>
<organism evidence="2 3">
    <name type="scientific">Pontixanthobacter aquaemixtae</name>
    <dbReference type="NCBI Taxonomy" id="1958940"/>
    <lineage>
        <taxon>Bacteria</taxon>
        <taxon>Pseudomonadati</taxon>
        <taxon>Pseudomonadota</taxon>
        <taxon>Alphaproteobacteria</taxon>
        <taxon>Sphingomonadales</taxon>
        <taxon>Erythrobacteraceae</taxon>
        <taxon>Pontixanthobacter</taxon>
    </lineage>
</organism>
<evidence type="ECO:0000259" key="1">
    <source>
        <dbReference type="Pfam" id="PF13577"/>
    </source>
</evidence>
<dbReference type="CDD" id="cd00531">
    <property type="entry name" value="NTF2_like"/>
    <property type="match status" value="1"/>
</dbReference>
<keyword evidence="3" id="KW-1185">Reference proteome</keyword>
<gene>
    <name evidence="2" type="ORF">GRI41_03785</name>
</gene>
<dbReference type="SUPFAM" id="SSF54427">
    <property type="entry name" value="NTF2-like"/>
    <property type="match status" value="1"/>
</dbReference>